<evidence type="ECO:0000313" key="2">
    <source>
        <dbReference type="Proteomes" id="UP000253729"/>
    </source>
</evidence>
<sequence length="72" mass="7878">MWIGLGCLMVTEPTQLSTTEVFLAVVYRCICYEVLMASSVNIDGITLSTVTSPFTPKQHCLLHTSQGKAQTL</sequence>
<gene>
    <name evidence="1" type="ORF">BDQ94DRAFT_138881</name>
</gene>
<reference evidence="1 2" key="1">
    <citation type="submission" date="2018-07" db="EMBL/GenBank/DDBJ databases">
        <title>The genomes of Aspergillus section Nigri reveals drivers in fungal speciation.</title>
        <authorList>
            <consortium name="DOE Joint Genome Institute"/>
            <person name="Vesth T.C."/>
            <person name="Nybo J."/>
            <person name="Theobald S."/>
            <person name="Brandl J."/>
            <person name="Frisvad J.C."/>
            <person name="Nielsen K.F."/>
            <person name="Lyhne E.K."/>
            <person name="Kogle M.E."/>
            <person name="Kuo A."/>
            <person name="Riley R."/>
            <person name="Clum A."/>
            <person name="Nolan M."/>
            <person name="Lipzen A."/>
            <person name="Salamov A."/>
            <person name="Henrissat B."/>
            <person name="Wiebenga A."/>
            <person name="De vries R.P."/>
            <person name="Grigoriev I.V."/>
            <person name="Mortensen U.H."/>
            <person name="Andersen M.R."/>
            <person name="Baker S.E."/>
        </authorList>
    </citation>
    <scope>NUCLEOTIDE SEQUENCE [LARGE SCALE GENOMIC DNA]</scope>
    <source>
        <strain evidence="1 2">CBS 139.54b</strain>
    </source>
</reference>
<dbReference type="Proteomes" id="UP000253729">
    <property type="component" value="Unassembled WGS sequence"/>
</dbReference>
<evidence type="ECO:0000313" key="1">
    <source>
        <dbReference type="EMBL" id="RDH36313.1"/>
    </source>
</evidence>
<name>A0A3F3QAW1_9EURO</name>
<keyword evidence="2" id="KW-1185">Reference proteome</keyword>
<dbReference type="RefSeq" id="XP_026629335.1">
    <property type="nucleotide sequence ID" value="XM_026765323.1"/>
</dbReference>
<organism evidence="1 2">
    <name type="scientific">Aspergillus welwitschiae</name>
    <dbReference type="NCBI Taxonomy" id="1341132"/>
    <lineage>
        <taxon>Eukaryota</taxon>
        <taxon>Fungi</taxon>
        <taxon>Dikarya</taxon>
        <taxon>Ascomycota</taxon>
        <taxon>Pezizomycotina</taxon>
        <taxon>Eurotiomycetes</taxon>
        <taxon>Eurotiomycetidae</taxon>
        <taxon>Eurotiales</taxon>
        <taxon>Aspergillaceae</taxon>
        <taxon>Aspergillus</taxon>
        <taxon>Aspergillus subgen. Circumdati</taxon>
    </lineage>
</organism>
<protein>
    <submittedName>
        <fullName evidence="1">Uncharacterized protein</fullName>
    </submittedName>
</protein>
<accession>A0A3F3QAW1</accession>
<dbReference type="AlphaFoldDB" id="A0A3F3QAW1"/>
<dbReference type="GeneID" id="38133679"/>
<proteinExistence type="predicted"/>
<dbReference type="EMBL" id="KZ852038">
    <property type="protein sequence ID" value="RDH36313.1"/>
    <property type="molecule type" value="Genomic_DNA"/>
</dbReference>